<evidence type="ECO:0000256" key="2">
    <source>
        <dbReference type="ARBA" id="ARBA00022614"/>
    </source>
</evidence>
<feature type="region of interest" description="Disordered" evidence="4">
    <location>
        <begin position="1"/>
        <end position="45"/>
    </location>
</feature>
<accession>A0ABQ6MKT9</accession>
<dbReference type="Pfam" id="PF13516">
    <property type="entry name" value="LRR_6"/>
    <property type="match status" value="3"/>
</dbReference>
<evidence type="ECO:0000256" key="4">
    <source>
        <dbReference type="SAM" id="MobiDB-lite"/>
    </source>
</evidence>
<keyword evidence="6" id="KW-1185">Reference proteome</keyword>
<dbReference type="InterPro" id="IPR032675">
    <property type="entry name" value="LRR_dom_sf"/>
</dbReference>
<keyword evidence="3" id="KW-0677">Repeat</keyword>
<name>A0ABQ6MKT9_9STRA</name>
<dbReference type="SMART" id="SM00368">
    <property type="entry name" value="LRR_RI"/>
    <property type="match status" value="6"/>
</dbReference>
<evidence type="ECO:0000256" key="3">
    <source>
        <dbReference type="ARBA" id="ARBA00022737"/>
    </source>
</evidence>
<feature type="compositionally biased region" description="Basic residues" evidence="4">
    <location>
        <begin position="501"/>
        <end position="512"/>
    </location>
</feature>
<dbReference type="PANTHER" id="PTHR24113:SF12">
    <property type="entry name" value="RAN GTPASE-ACTIVATING PROTEIN 1"/>
    <property type="match status" value="1"/>
</dbReference>
<dbReference type="SUPFAM" id="SSF52047">
    <property type="entry name" value="RNI-like"/>
    <property type="match status" value="1"/>
</dbReference>
<dbReference type="InterPro" id="IPR001611">
    <property type="entry name" value="Leu-rich_rpt"/>
</dbReference>
<feature type="compositionally biased region" description="Polar residues" evidence="4">
    <location>
        <begin position="1"/>
        <end position="18"/>
    </location>
</feature>
<dbReference type="InterPro" id="IPR027038">
    <property type="entry name" value="RanGap"/>
</dbReference>
<dbReference type="Proteomes" id="UP001165060">
    <property type="component" value="Unassembled WGS sequence"/>
</dbReference>
<reference evidence="5 6" key="1">
    <citation type="journal article" date="2023" name="Commun. Biol.">
        <title>Genome analysis of Parmales, the sister group of diatoms, reveals the evolutionary specialization of diatoms from phago-mixotrophs to photoautotrophs.</title>
        <authorList>
            <person name="Ban H."/>
            <person name="Sato S."/>
            <person name="Yoshikawa S."/>
            <person name="Yamada K."/>
            <person name="Nakamura Y."/>
            <person name="Ichinomiya M."/>
            <person name="Sato N."/>
            <person name="Blanc-Mathieu R."/>
            <person name="Endo H."/>
            <person name="Kuwata A."/>
            <person name="Ogata H."/>
        </authorList>
    </citation>
    <scope>NUCLEOTIDE SEQUENCE [LARGE SCALE GENOMIC DNA]</scope>
</reference>
<evidence type="ECO:0000313" key="5">
    <source>
        <dbReference type="EMBL" id="GMI27710.1"/>
    </source>
</evidence>
<sequence length="551" mass="59706">MVSSDASYESYTDTTATPNEALALDDDGNDSDGSGSSEESGSLAGSLSTTDAIDLADGNLLGADKLIELSSQIPELAIATLSLANNNLVDPEVVQMYNDDSHSNRGILTFAGALAEHKTITSLDISVNNLGVKGQSGIVALAKAVQSGFLKSLDMSNNQILGMKNIRYDGIKALSKAIESGSGGALEELHLGQNHLHASAICFLGISLVNTTLIHLDLSENSIGVDSLGRRSSTGMNSIVMALASHKCKLVTLNLSENFLGNEECIMLSGVLESMFALRELDLSFNDIHAVGARHLADSLKFNDNIVYLNLGGNHVQDGGCGDIAEALKTNEKLETLVLAANDLTTSSCYYWIDCLQQNRTLVDLNIEENDNMEEREVKEVEEWVKGNSELIAMRNDPDGYDLTVKTKIVRDALFGKVSREDKDAVISKLVTNISVKNDPPFYERVSTICPPDRAAMLRMTKNLLSLMSMTKEDKAVRMLQKCIRRQQERKRAEEELREKEKKRRNMRKTGSKGKAAFHAGSAKKLVRAGNASKAAVAHVGGKAAQNIVVR</sequence>
<protein>
    <submittedName>
        <fullName evidence="5">Uncharacterized protein</fullName>
    </submittedName>
</protein>
<dbReference type="PANTHER" id="PTHR24113">
    <property type="entry name" value="RAN GTPASE-ACTIVATING PROTEIN 1"/>
    <property type="match status" value="1"/>
</dbReference>
<dbReference type="EMBL" id="BRYB01004229">
    <property type="protein sequence ID" value="GMI27710.1"/>
    <property type="molecule type" value="Genomic_DNA"/>
</dbReference>
<feature type="compositionally biased region" description="Low complexity" evidence="4">
    <location>
        <begin position="31"/>
        <end position="45"/>
    </location>
</feature>
<organism evidence="5 6">
    <name type="scientific">Tetraparma gracilis</name>
    <dbReference type="NCBI Taxonomy" id="2962635"/>
    <lineage>
        <taxon>Eukaryota</taxon>
        <taxon>Sar</taxon>
        <taxon>Stramenopiles</taxon>
        <taxon>Ochrophyta</taxon>
        <taxon>Bolidophyceae</taxon>
        <taxon>Parmales</taxon>
        <taxon>Triparmaceae</taxon>
        <taxon>Tetraparma</taxon>
    </lineage>
</organism>
<proteinExistence type="predicted"/>
<keyword evidence="2" id="KW-0433">Leucine-rich repeat</keyword>
<feature type="compositionally biased region" description="Basic and acidic residues" evidence="4">
    <location>
        <begin position="488"/>
        <end position="500"/>
    </location>
</feature>
<evidence type="ECO:0000313" key="6">
    <source>
        <dbReference type="Proteomes" id="UP001165060"/>
    </source>
</evidence>
<feature type="region of interest" description="Disordered" evidence="4">
    <location>
        <begin position="488"/>
        <end position="520"/>
    </location>
</feature>
<comment type="caution">
    <text evidence="5">The sequence shown here is derived from an EMBL/GenBank/DDBJ whole genome shotgun (WGS) entry which is preliminary data.</text>
</comment>
<gene>
    <name evidence="5" type="ORF">TeGR_g4649</name>
</gene>
<evidence type="ECO:0000256" key="1">
    <source>
        <dbReference type="ARBA" id="ARBA00022468"/>
    </source>
</evidence>
<keyword evidence="1" id="KW-0343">GTPase activation</keyword>
<dbReference type="Gene3D" id="3.80.10.10">
    <property type="entry name" value="Ribonuclease Inhibitor"/>
    <property type="match status" value="3"/>
</dbReference>